<comment type="similarity">
    <text evidence="6">Belongs to the TRAFAC class myosin-kinesin ATPase superfamily. Kinesin family.</text>
</comment>
<dbReference type="SMART" id="SM00129">
    <property type="entry name" value="KISc"/>
    <property type="match status" value="1"/>
</dbReference>
<keyword evidence="3 6" id="KW-0547">Nucleotide-binding</keyword>
<dbReference type="PROSITE" id="PS50067">
    <property type="entry name" value="KINESIN_MOTOR_2"/>
    <property type="match status" value="1"/>
</dbReference>
<feature type="region of interest" description="Disordered" evidence="8">
    <location>
        <begin position="832"/>
        <end position="866"/>
    </location>
</feature>
<evidence type="ECO:0000256" key="4">
    <source>
        <dbReference type="ARBA" id="ARBA00022840"/>
    </source>
</evidence>
<dbReference type="PROSITE" id="PS00411">
    <property type="entry name" value="KINESIN_MOTOR_1"/>
    <property type="match status" value="1"/>
</dbReference>
<feature type="coiled-coil region" evidence="7">
    <location>
        <begin position="1210"/>
        <end position="1287"/>
    </location>
</feature>
<dbReference type="PANTHER" id="PTHR47969:SF15">
    <property type="entry name" value="CHROMOSOME-ASSOCIATED KINESIN KIF4A-RELATED"/>
    <property type="match status" value="1"/>
</dbReference>
<keyword evidence="4 6" id="KW-0067">ATP-binding</keyword>
<dbReference type="Gene3D" id="3.40.850.10">
    <property type="entry name" value="Kinesin motor domain"/>
    <property type="match status" value="1"/>
</dbReference>
<dbReference type="GO" id="GO:0008017">
    <property type="term" value="F:microtubule binding"/>
    <property type="evidence" value="ECO:0007669"/>
    <property type="project" value="InterPro"/>
</dbReference>
<evidence type="ECO:0000256" key="6">
    <source>
        <dbReference type="PROSITE-ProRule" id="PRU00283"/>
    </source>
</evidence>
<feature type="coiled-coil region" evidence="7">
    <location>
        <begin position="893"/>
        <end position="920"/>
    </location>
</feature>
<dbReference type="GO" id="GO:0007018">
    <property type="term" value="P:microtubule-based movement"/>
    <property type="evidence" value="ECO:0007669"/>
    <property type="project" value="InterPro"/>
</dbReference>
<comment type="subcellular location">
    <subcellularLocation>
        <location evidence="1">Cytoplasm</location>
    </subcellularLocation>
</comment>
<dbReference type="GO" id="GO:0005737">
    <property type="term" value="C:cytoplasm"/>
    <property type="evidence" value="ECO:0007669"/>
    <property type="project" value="UniProtKB-SubCell"/>
</dbReference>
<feature type="domain" description="Kinesin motor" evidence="9">
    <location>
        <begin position="5"/>
        <end position="345"/>
    </location>
</feature>
<reference evidence="10" key="1">
    <citation type="submission" date="2021-01" db="EMBL/GenBank/DDBJ databases">
        <authorList>
            <person name="Corre E."/>
            <person name="Pelletier E."/>
            <person name="Niang G."/>
            <person name="Scheremetjew M."/>
            <person name="Finn R."/>
            <person name="Kale V."/>
            <person name="Holt S."/>
            <person name="Cochrane G."/>
            <person name="Meng A."/>
            <person name="Brown T."/>
            <person name="Cohen L."/>
        </authorList>
    </citation>
    <scope>NUCLEOTIDE SEQUENCE</scope>
    <source>
        <strain evidence="10">379</strain>
    </source>
</reference>
<dbReference type="InterPro" id="IPR027640">
    <property type="entry name" value="Kinesin-like_fam"/>
</dbReference>
<feature type="compositionally biased region" description="Low complexity" evidence="8">
    <location>
        <begin position="832"/>
        <end position="853"/>
    </location>
</feature>
<proteinExistence type="inferred from homology"/>
<feature type="coiled-coil region" evidence="7">
    <location>
        <begin position="414"/>
        <end position="448"/>
    </location>
</feature>
<keyword evidence="5 7" id="KW-0175">Coiled coil</keyword>
<evidence type="ECO:0000256" key="7">
    <source>
        <dbReference type="SAM" id="Coils"/>
    </source>
</evidence>
<dbReference type="PANTHER" id="PTHR47969">
    <property type="entry name" value="CHROMOSOME-ASSOCIATED KINESIN KIF4A-RELATED"/>
    <property type="match status" value="1"/>
</dbReference>
<feature type="coiled-coil region" evidence="7">
    <location>
        <begin position="738"/>
        <end position="776"/>
    </location>
</feature>
<dbReference type="GO" id="GO:0051231">
    <property type="term" value="P:spindle elongation"/>
    <property type="evidence" value="ECO:0007669"/>
    <property type="project" value="TreeGrafter"/>
</dbReference>
<organism evidence="10">
    <name type="scientific">Emiliania huxleyi</name>
    <name type="common">Coccolithophore</name>
    <name type="synonym">Pontosphaera huxleyi</name>
    <dbReference type="NCBI Taxonomy" id="2903"/>
    <lineage>
        <taxon>Eukaryota</taxon>
        <taxon>Haptista</taxon>
        <taxon>Haptophyta</taxon>
        <taxon>Prymnesiophyceae</taxon>
        <taxon>Isochrysidales</taxon>
        <taxon>Noelaerhabdaceae</taxon>
        <taxon>Emiliania</taxon>
    </lineage>
</organism>
<keyword evidence="6" id="KW-0505">Motor protein</keyword>
<evidence type="ECO:0000256" key="5">
    <source>
        <dbReference type="ARBA" id="ARBA00023054"/>
    </source>
</evidence>
<dbReference type="EMBL" id="HBIR01033939">
    <property type="protein sequence ID" value="CAE0564153.1"/>
    <property type="molecule type" value="Transcribed_RNA"/>
</dbReference>
<dbReference type="PRINTS" id="PR00380">
    <property type="entry name" value="KINESINHEAVY"/>
</dbReference>
<evidence type="ECO:0000256" key="3">
    <source>
        <dbReference type="ARBA" id="ARBA00022741"/>
    </source>
</evidence>
<dbReference type="InterPro" id="IPR001752">
    <property type="entry name" value="Kinesin_motor_dom"/>
</dbReference>
<dbReference type="Pfam" id="PF00225">
    <property type="entry name" value="Kinesin"/>
    <property type="match status" value="1"/>
</dbReference>
<dbReference type="GO" id="GO:0005524">
    <property type="term" value="F:ATP binding"/>
    <property type="evidence" value="ECO:0007669"/>
    <property type="project" value="UniProtKB-UniRule"/>
</dbReference>
<feature type="coiled-coil region" evidence="7">
    <location>
        <begin position="344"/>
        <end position="371"/>
    </location>
</feature>
<accession>A0A7S3ST25</accession>
<keyword evidence="2" id="KW-0963">Cytoplasm</keyword>
<sequence>MPTESVTVAVRCRPFNQRELEQREANIVTIGGDGYVELEQPDDASKRFNFDFSYDENSTQDTVYRDLGQPLLQQAFEGWNGTIFAYGQTGSGKTFSMAGTKALPGMVPKMCKELYTKIEEKMEANPNIKFLVTCSFLEIYNEVLYDLLDPNASRQGTGKRRGETQLDVKEHPTLGVYVSGLQEIPADTSQKILTLIDQGNDVRAVASTAMNATSSRSHSIFIIRMMSTEVVDGQKREMRSTVNLVDLAGSERAAKTGATGEKLKEGANINKSLSALGAVINALAENSKGKRKVFIPYRNSKLTRVLQESLGGNSVTIMMAAISPAAYNLDETLSTLQYADRAKAIQLKARKNEQLTEVGKLKREIDELKALLAAAGGGGSPASIRAPGDPATETRMLKEMEQLQALQQQSFEEKERIALEMEQARAEAMKKQAELRRAQREKYETERAIALQAGTSDWVPMLLRSTRSARSQADIDFCAAAEAMHSAYRSGIESLQEHNAFTTVLQSALAKESSIFLHNEAARSSGESAATDFADDMGSKVLMEQILLKMKNLREELAKTPVLTETMLSPLDELATAAESHAEIPRAVLDASERMGGDELALDERERLEMQASDLELLSIHAQKEKVRLAEKRGSTRALEPLKEMAVVVQRGVESELAQVEVRLKDATADGSEVEEAQRAGIEKRTAVLKKELHVLRDILARDELSKVLHGLSQVVQGVVVRTGKRMTMRDRAKDKTLAVREQQAEKLKVQMEEMREALFGENESLREEKTRALRETDLLRTALTHRESTLSTLIGQVQSFAVAAKRDPEAAAAAASSAAAAAAAAISSTSAAAPSVDSAANSASPAGADANSMPPAPESNTSPPTVPLTLGLNVLVSKPAASADAALLGDKLQIVSTQLAAAEESLAEMTERARRATQAVEEELAPLKQHNEVLKKQLRAVVNSPQLQSIANGHLDDERLSAPAGCRPPARREIVRVPEGVGSGQKATVTAPSGREVSLMVPVGAEAGDEVEVEIPVSPGAASEEVSFVVPPGVGEGDQVAVTAASGREVMVTVPDGVVAGDSLQVEVPCCAGERVRFVVPQGSQPGSQITITTPSGLEVEVVVPEGAAEGEEVEVDIDAGVSAVSSVAALLAKSKEALAGATAGAGRHAGFDAAREGLTLELSAAKQEASKKAAELAEMALQVQSYEAQAQAATAPSAASLSEMQAALRTAQEDAARSAGELAHAREEELPELERRVMALRQENFKLKEAALNVEEEAVERQDELHNLRQEALKTEEKLYAAEVQVATLEAQAKERSETSAAEAKRLTGELAALRKNENARLREMEEFEAEKYTMAQDIENLQEELEDANTQQKKYYEALMTKEEKVRQLKHTCKKLERVVERLQYEADLKVVRANVPHEAIGPGFAEMEALEATNRAKDAELRKLKAELERVGSEIVEEEDYEIGGRTHDDANTDSSRPPTREQRSSLLLSLQKDGAAPARAATADLRAAKAQLSHATAAKSDLQERLVRAEAVAEHAKQAAASAEELRRKQESEALQLIRARDELDDLQSAKDEEISEMNDQLYEKTQLLEAAEETVAALQAEAHTLREEVEGQRSATAQVQRLKQELAEEREEKERLSRLLQQAIG</sequence>
<dbReference type="SUPFAM" id="SSF52540">
    <property type="entry name" value="P-loop containing nucleoside triphosphate hydrolases"/>
    <property type="match status" value="1"/>
</dbReference>
<dbReference type="GO" id="GO:0005875">
    <property type="term" value="C:microtubule associated complex"/>
    <property type="evidence" value="ECO:0007669"/>
    <property type="project" value="TreeGrafter"/>
</dbReference>
<evidence type="ECO:0000256" key="1">
    <source>
        <dbReference type="ARBA" id="ARBA00004496"/>
    </source>
</evidence>
<evidence type="ECO:0000313" key="10">
    <source>
        <dbReference type="EMBL" id="CAE0564153.1"/>
    </source>
</evidence>
<feature type="binding site" evidence="6">
    <location>
        <begin position="87"/>
        <end position="94"/>
    </location>
    <ligand>
        <name>ATP</name>
        <dbReference type="ChEBI" id="CHEBI:30616"/>
    </ligand>
</feature>
<feature type="region of interest" description="Disordered" evidence="8">
    <location>
        <begin position="1441"/>
        <end position="1470"/>
    </location>
</feature>
<dbReference type="InterPro" id="IPR036961">
    <property type="entry name" value="Kinesin_motor_dom_sf"/>
</dbReference>
<evidence type="ECO:0000259" key="9">
    <source>
        <dbReference type="PROSITE" id="PS50067"/>
    </source>
</evidence>
<gene>
    <name evidence="10" type="ORF">EHUX00137_LOCUS26412</name>
</gene>
<evidence type="ECO:0000256" key="2">
    <source>
        <dbReference type="ARBA" id="ARBA00022490"/>
    </source>
</evidence>
<protein>
    <recommendedName>
        <fullName evidence="9">Kinesin motor domain-containing protein</fullName>
    </recommendedName>
</protein>
<dbReference type="GO" id="GO:0003777">
    <property type="term" value="F:microtubule motor activity"/>
    <property type="evidence" value="ECO:0007669"/>
    <property type="project" value="InterPro"/>
</dbReference>
<dbReference type="InterPro" id="IPR019821">
    <property type="entry name" value="Kinesin_motor_CS"/>
</dbReference>
<name>A0A7S3ST25_EMIHU</name>
<dbReference type="GO" id="GO:0007052">
    <property type="term" value="P:mitotic spindle organization"/>
    <property type="evidence" value="ECO:0007669"/>
    <property type="project" value="TreeGrafter"/>
</dbReference>
<dbReference type="InterPro" id="IPR027417">
    <property type="entry name" value="P-loop_NTPase"/>
</dbReference>
<evidence type="ECO:0000256" key="8">
    <source>
        <dbReference type="SAM" id="MobiDB-lite"/>
    </source>
</evidence>
<feature type="coiled-coil region" evidence="7">
    <location>
        <begin position="1490"/>
        <end position="1629"/>
    </location>
</feature>